<sequence>MGCLGTCRGATSPCTSASAGDATSCRWRALRRQSSRSFSGRPRRSLASTTTWVSPCPAMRPPSTASSPPPLPPPSDEMRQARLHCDLLHCLLG</sequence>
<reference evidence="3" key="1">
    <citation type="journal article" date="2005" name="Nature">
        <title>The map-based sequence of the rice genome.</title>
        <authorList>
            <consortium name="International rice genome sequencing project (IRGSP)"/>
            <person name="Matsumoto T."/>
            <person name="Wu J."/>
            <person name="Kanamori H."/>
            <person name="Katayose Y."/>
            <person name="Fujisawa M."/>
            <person name="Namiki N."/>
            <person name="Mizuno H."/>
            <person name="Yamamoto K."/>
            <person name="Antonio B.A."/>
            <person name="Baba T."/>
            <person name="Sakata K."/>
            <person name="Nagamura Y."/>
            <person name="Aoki H."/>
            <person name="Arikawa K."/>
            <person name="Arita K."/>
            <person name="Bito T."/>
            <person name="Chiden Y."/>
            <person name="Fujitsuka N."/>
            <person name="Fukunaka R."/>
            <person name="Hamada M."/>
            <person name="Harada C."/>
            <person name="Hayashi A."/>
            <person name="Hijishita S."/>
            <person name="Honda M."/>
            <person name="Hosokawa S."/>
            <person name="Ichikawa Y."/>
            <person name="Idonuma A."/>
            <person name="Iijima M."/>
            <person name="Ikeda M."/>
            <person name="Ikeno M."/>
            <person name="Ito K."/>
            <person name="Ito S."/>
            <person name="Ito T."/>
            <person name="Ito Y."/>
            <person name="Ito Y."/>
            <person name="Iwabuchi A."/>
            <person name="Kamiya K."/>
            <person name="Karasawa W."/>
            <person name="Kurita K."/>
            <person name="Katagiri S."/>
            <person name="Kikuta A."/>
            <person name="Kobayashi H."/>
            <person name="Kobayashi N."/>
            <person name="Machita K."/>
            <person name="Maehara T."/>
            <person name="Masukawa M."/>
            <person name="Mizubayashi T."/>
            <person name="Mukai Y."/>
            <person name="Nagasaki H."/>
            <person name="Nagata Y."/>
            <person name="Naito S."/>
            <person name="Nakashima M."/>
            <person name="Nakama Y."/>
            <person name="Nakamichi Y."/>
            <person name="Nakamura M."/>
            <person name="Meguro A."/>
            <person name="Negishi M."/>
            <person name="Ohta I."/>
            <person name="Ohta T."/>
            <person name="Okamoto M."/>
            <person name="Ono N."/>
            <person name="Saji S."/>
            <person name="Sakaguchi M."/>
            <person name="Sakai K."/>
            <person name="Shibata M."/>
            <person name="Shimokawa T."/>
            <person name="Song J."/>
            <person name="Takazaki Y."/>
            <person name="Terasawa K."/>
            <person name="Tsugane M."/>
            <person name="Tsuji K."/>
            <person name="Ueda S."/>
            <person name="Waki K."/>
            <person name="Yamagata H."/>
            <person name="Yamamoto M."/>
            <person name="Yamamoto S."/>
            <person name="Yamane H."/>
            <person name="Yoshiki S."/>
            <person name="Yoshihara R."/>
            <person name="Yukawa K."/>
            <person name="Zhong H."/>
            <person name="Yano M."/>
            <person name="Yuan Q."/>
            <person name="Ouyang S."/>
            <person name="Liu J."/>
            <person name="Jones K.M."/>
            <person name="Gansberger K."/>
            <person name="Moffat K."/>
            <person name="Hill J."/>
            <person name="Bera J."/>
            <person name="Fadrosh D."/>
            <person name="Jin S."/>
            <person name="Johri S."/>
            <person name="Kim M."/>
            <person name="Overton L."/>
            <person name="Reardon M."/>
            <person name="Tsitrin T."/>
            <person name="Vuong H."/>
            <person name="Weaver B."/>
            <person name="Ciecko A."/>
            <person name="Tallon L."/>
            <person name="Jackson J."/>
            <person name="Pai G."/>
            <person name="Aken S.V."/>
            <person name="Utterback T."/>
            <person name="Reidmuller S."/>
            <person name="Feldblyum T."/>
            <person name="Hsiao J."/>
            <person name="Zismann V."/>
            <person name="Iobst S."/>
            <person name="de Vazeille A.R."/>
            <person name="Buell C.R."/>
            <person name="Ying K."/>
            <person name="Li Y."/>
            <person name="Lu T."/>
            <person name="Huang Y."/>
            <person name="Zhao Q."/>
            <person name="Feng Q."/>
            <person name="Zhang L."/>
            <person name="Zhu J."/>
            <person name="Weng Q."/>
            <person name="Mu J."/>
            <person name="Lu Y."/>
            <person name="Fan D."/>
            <person name="Liu Y."/>
            <person name="Guan J."/>
            <person name="Zhang Y."/>
            <person name="Yu S."/>
            <person name="Liu X."/>
            <person name="Zhang Y."/>
            <person name="Hong G."/>
            <person name="Han B."/>
            <person name="Choisne N."/>
            <person name="Demange N."/>
            <person name="Orjeda G."/>
            <person name="Samain S."/>
            <person name="Cattolico L."/>
            <person name="Pelletier E."/>
            <person name="Couloux A."/>
            <person name="Segurens B."/>
            <person name="Wincker P."/>
            <person name="D'Hont A."/>
            <person name="Scarpelli C."/>
            <person name="Weissenbach J."/>
            <person name="Salanoubat M."/>
            <person name="Quetier F."/>
            <person name="Yu Y."/>
            <person name="Kim H.R."/>
            <person name="Rambo T."/>
            <person name="Currie J."/>
            <person name="Collura K."/>
            <person name="Luo M."/>
            <person name="Yang T."/>
            <person name="Ammiraju J.S.S."/>
            <person name="Engler F."/>
            <person name="Soderlund C."/>
            <person name="Wing R.A."/>
            <person name="Palmer L.E."/>
            <person name="de la Bastide M."/>
            <person name="Spiegel L."/>
            <person name="Nascimento L."/>
            <person name="Zutavern T."/>
            <person name="O'Shaughnessy A."/>
            <person name="Dike S."/>
            <person name="Dedhia N."/>
            <person name="Preston R."/>
            <person name="Balija V."/>
            <person name="McCombie W.R."/>
            <person name="Chow T."/>
            <person name="Chen H."/>
            <person name="Chung M."/>
            <person name="Chen C."/>
            <person name="Shaw J."/>
            <person name="Wu H."/>
            <person name="Hsiao K."/>
            <person name="Chao Y."/>
            <person name="Chu M."/>
            <person name="Cheng C."/>
            <person name="Hour A."/>
            <person name="Lee P."/>
            <person name="Lin S."/>
            <person name="Lin Y."/>
            <person name="Liou J."/>
            <person name="Liu S."/>
            <person name="Hsing Y."/>
            <person name="Raghuvanshi S."/>
            <person name="Mohanty A."/>
            <person name="Bharti A.K."/>
            <person name="Gaur A."/>
            <person name="Gupta V."/>
            <person name="Kumar D."/>
            <person name="Ravi V."/>
            <person name="Vij S."/>
            <person name="Kapur A."/>
            <person name="Khurana P."/>
            <person name="Khurana P."/>
            <person name="Khurana J.P."/>
            <person name="Tyagi A.K."/>
            <person name="Gaikwad K."/>
            <person name="Singh A."/>
            <person name="Dalal V."/>
            <person name="Srivastava S."/>
            <person name="Dixit A."/>
            <person name="Pal A.K."/>
            <person name="Ghazi I.A."/>
            <person name="Yadav M."/>
            <person name="Pandit A."/>
            <person name="Bhargava A."/>
            <person name="Sureshbabu K."/>
            <person name="Batra K."/>
            <person name="Sharma T.R."/>
            <person name="Mohapatra T."/>
            <person name="Singh N.K."/>
            <person name="Messing J."/>
            <person name="Nelson A.B."/>
            <person name="Fuks G."/>
            <person name="Kavchok S."/>
            <person name="Keizer G."/>
            <person name="Linton E."/>
            <person name="Llaca V."/>
            <person name="Song R."/>
            <person name="Tanyolac B."/>
            <person name="Young S."/>
            <person name="Ho-Il K."/>
            <person name="Hahn J.H."/>
            <person name="Sangsakoo G."/>
            <person name="Vanavichit A."/>
            <person name="de Mattos Luiz.A.T."/>
            <person name="Zimmer P.D."/>
            <person name="Malone G."/>
            <person name="Dellagostin O."/>
            <person name="de Oliveira A.C."/>
            <person name="Bevan M."/>
            <person name="Bancroft I."/>
            <person name="Minx P."/>
            <person name="Cordum H."/>
            <person name="Wilson R."/>
            <person name="Cheng Z."/>
            <person name="Jin W."/>
            <person name="Jiang J."/>
            <person name="Leong S.A."/>
            <person name="Iwama H."/>
            <person name="Gojobori T."/>
            <person name="Itoh T."/>
            <person name="Niimura Y."/>
            <person name="Fujii Y."/>
            <person name="Habara T."/>
            <person name="Sakai H."/>
            <person name="Sato Y."/>
            <person name="Wilson G."/>
            <person name="Kumar K."/>
            <person name="McCouch S."/>
            <person name="Juretic N."/>
            <person name="Hoen D."/>
            <person name="Wright S."/>
            <person name="Bruskiewich R."/>
            <person name="Bureau T."/>
            <person name="Miyao A."/>
            <person name="Hirochika H."/>
            <person name="Nishikawa T."/>
            <person name="Kadowaki K."/>
            <person name="Sugiura M."/>
            <person name="Burr B."/>
            <person name="Sasaki T."/>
        </authorList>
    </citation>
    <scope>NUCLEOTIDE SEQUENCE [LARGE SCALE GENOMIC DNA]</scope>
    <source>
        <strain evidence="3">cv. Nipponbare</strain>
    </source>
</reference>
<accession>Q6EUA6</accession>
<evidence type="ECO:0000313" key="3">
    <source>
        <dbReference type="Proteomes" id="UP000000763"/>
    </source>
</evidence>
<protein>
    <submittedName>
        <fullName evidence="2">Uncharacterized protein</fullName>
    </submittedName>
</protein>
<feature type="region of interest" description="Disordered" evidence="1">
    <location>
        <begin position="36"/>
        <end position="78"/>
    </location>
</feature>
<organism evidence="2 3">
    <name type="scientific">Oryza sativa subsp. japonica</name>
    <name type="common">Rice</name>
    <dbReference type="NCBI Taxonomy" id="39947"/>
    <lineage>
        <taxon>Eukaryota</taxon>
        <taxon>Viridiplantae</taxon>
        <taxon>Streptophyta</taxon>
        <taxon>Embryophyta</taxon>
        <taxon>Tracheophyta</taxon>
        <taxon>Spermatophyta</taxon>
        <taxon>Magnoliopsida</taxon>
        <taxon>Liliopsida</taxon>
        <taxon>Poales</taxon>
        <taxon>Poaceae</taxon>
        <taxon>BOP clade</taxon>
        <taxon>Oryzoideae</taxon>
        <taxon>Oryzeae</taxon>
        <taxon>Oryzinae</taxon>
        <taxon>Oryza</taxon>
        <taxon>Oryza sativa</taxon>
    </lineage>
</organism>
<reference evidence="3" key="2">
    <citation type="journal article" date="2008" name="Nucleic Acids Res.">
        <title>The rice annotation project database (RAP-DB): 2008 update.</title>
        <authorList>
            <consortium name="The rice annotation project (RAP)"/>
        </authorList>
    </citation>
    <scope>GENOME REANNOTATION</scope>
    <source>
        <strain evidence="3">cv. Nipponbare</strain>
    </source>
</reference>
<dbReference type="AlphaFoldDB" id="Q6EUA6"/>
<evidence type="ECO:0000256" key="1">
    <source>
        <dbReference type="SAM" id="MobiDB-lite"/>
    </source>
</evidence>
<dbReference type="Proteomes" id="UP000000763">
    <property type="component" value="Chromosome 2"/>
</dbReference>
<gene>
    <name evidence="2" type="primary">OJ1116_C12.20</name>
</gene>
<name>Q6EUA6_ORYSJ</name>
<proteinExistence type="predicted"/>
<evidence type="ECO:0000313" key="2">
    <source>
        <dbReference type="EMBL" id="BAD27763.1"/>
    </source>
</evidence>
<dbReference type="EMBL" id="AP004134">
    <property type="protein sequence ID" value="BAD27763.1"/>
    <property type="molecule type" value="Genomic_DNA"/>
</dbReference>